<feature type="domain" description="Sulfatase N-terminal" evidence="1">
    <location>
        <begin position="107"/>
        <end position="433"/>
    </location>
</feature>
<dbReference type="InterPro" id="IPR006311">
    <property type="entry name" value="TAT_signal"/>
</dbReference>
<dbReference type="Pfam" id="PF00884">
    <property type="entry name" value="Sulfatase"/>
    <property type="match status" value="1"/>
</dbReference>
<dbReference type="InterPro" id="IPR000917">
    <property type="entry name" value="Sulfatase_N"/>
</dbReference>
<organism evidence="2 3">
    <name type="scientific">Edwardsiella piscicida</name>
    <dbReference type="NCBI Taxonomy" id="1263550"/>
    <lineage>
        <taxon>Bacteria</taxon>
        <taxon>Pseudomonadati</taxon>
        <taxon>Pseudomonadota</taxon>
        <taxon>Gammaproteobacteria</taxon>
        <taxon>Enterobacterales</taxon>
        <taxon>Hafniaceae</taxon>
        <taxon>Edwardsiella</taxon>
    </lineage>
</organism>
<dbReference type="GO" id="GO:0004065">
    <property type="term" value="F:arylsulfatase activity"/>
    <property type="evidence" value="ECO:0007669"/>
    <property type="project" value="TreeGrafter"/>
</dbReference>
<dbReference type="PROSITE" id="PS51318">
    <property type="entry name" value="TAT"/>
    <property type="match status" value="1"/>
</dbReference>
<name>A0AAU8P5S6_EDWPI</name>
<sequence>MRNQRPFLTCVAQRLIFHRAPRRAHLARKTFLFLLIVRYAIDIAVKHCFELLSLLSNNKKEPTMSLSRREFLQRTAGGMAGVALGAPALAAGDAPAGTDTGAKMPPRNIVIITADQLARRGVGGYGNPQVNTPAIDSLIARGTRFEQAYCPYPLCAPSRACYWTGRLPHQTGVIANDSPNVPQDMVTLGELFSQAGYECRHFGKRHDYGALKGFTCADQVELPYDSPAAYPVDYDTREDVYCLQESLKYIDTLKGRDSDAPFMLAIEFNNPHNINGWTGAFAGPHGDIDGLGPLPPLLDNFDTSADLPNRPLAIQYACCTHNRVMQAANWNELNFRQYLKAYYHFTELADGFIGQVLSALRASGHADDTLVVFFADHGDAMGAHRLVAKMNWFYEESTNVPLVFAGPGIRPQASSRHLTSLCDLLPTLCDYAGLTPPPGLYGRSLMPILRGEQPDGWRDEVITQWNTDRNVDVQPARMLRTERYKYILYKENEEEELYDLQQDPGETRNLAHSPAHQAERQALRARFDEYVRNQVDPFYSQEAIIDRRWRSHLPGYHNHQGQTSIQVYQKEIRPLIMNKEFEKAREVRLALYRQARASYNGGV</sequence>
<gene>
    <name evidence="2" type="ordered locus">ETAE_2961</name>
</gene>
<dbReference type="KEGG" id="etr:ETAE_2961"/>
<protein>
    <recommendedName>
        <fullName evidence="1">Sulfatase N-terminal domain-containing protein</fullName>
    </recommendedName>
</protein>
<dbReference type="InterPro" id="IPR051849">
    <property type="entry name" value="GAG-degrading_sulfatase"/>
</dbReference>
<accession>A0AAU8P5S6</accession>
<dbReference type="GO" id="GO:0015024">
    <property type="term" value="F:glucuronate-2-sulfatase activity"/>
    <property type="evidence" value="ECO:0007669"/>
    <property type="project" value="TreeGrafter"/>
</dbReference>
<evidence type="ECO:0000313" key="3">
    <source>
        <dbReference type="Proteomes" id="UP000002634"/>
    </source>
</evidence>
<dbReference type="InterPro" id="IPR017850">
    <property type="entry name" value="Alkaline_phosphatase_core_sf"/>
</dbReference>
<dbReference type="Proteomes" id="UP000002634">
    <property type="component" value="Chromosome"/>
</dbReference>
<dbReference type="AlphaFoldDB" id="A0AAU8P5S6"/>
<keyword evidence="3" id="KW-1185">Reference proteome</keyword>
<dbReference type="Gene3D" id="3.40.720.10">
    <property type="entry name" value="Alkaline Phosphatase, subunit A"/>
    <property type="match status" value="1"/>
</dbReference>
<reference evidence="2 3" key="1">
    <citation type="journal article" date="2009" name="PLoS ONE">
        <title>Genome sequence of the versatile fish pathogen Edwardsiella tarda provides insights into its adaptation to broad host ranges and intracellular niches.</title>
        <authorList>
            <person name="Wang Q."/>
            <person name="Yang M."/>
            <person name="Xiao J."/>
            <person name="Wu H."/>
            <person name="Wang X."/>
            <person name="Lv Y."/>
            <person name="Xu L."/>
            <person name="Zheng H."/>
            <person name="Wang S."/>
            <person name="Zhao G."/>
            <person name="Liu Q."/>
            <person name="Zhang Y."/>
        </authorList>
    </citation>
    <scope>NUCLEOTIDE SEQUENCE [LARGE SCALE GENOMIC DNA]</scope>
    <source>
        <strain evidence="3">EIB202 / CCTCC M208068</strain>
    </source>
</reference>
<proteinExistence type="predicted"/>
<dbReference type="EMBL" id="CP001135">
    <property type="protein sequence ID" value="ACY85794.1"/>
    <property type="molecule type" value="Genomic_DNA"/>
</dbReference>
<dbReference type="PANTHER" id="PTHR46615:SF1">
    <property type="entry name" value="ARYLSULFATASE K"/>
    <property type="match status" value="1"/>
</dbReference>
<evidence type="ECO:0000313" key="2">
    <source>
        <dbReference type="EMBL" id="ACY85794.1"/>
    </source>
</evidence>
<dbReference type="SUPFAM" id="SSF53649">
    <property type="entry name" value="Alkaline phosphatase-like"/>
    <property type="match status" value="1"/>
</dbReference>
<dbReference type="PANTHER" id="PTHR46615">
    <property type="entry name" value="ARYLSULFATASE K"/>
    <property type="match status" value="1"/>
</dbReference>
<evidence type="ECO:0000259" key="1">
    <source>
        <dbReference type="Pfam" id="PF00884"/>
    </source>
</evidence>